<protein>
    <recommendedName>
        <fullName evidence="12">Otogelin-like</fullName>
    </recommendedName>
</protein>
<keyword evidence="2" id="KW-0964">Secreted</keyword>
<dbReference type="PROSITE" id="PS01225">
    <property type="entry name" value="CTCK_2"/>
    <property type="match status" value="1"/>
</dbReference>
<evidence type="ECO:0000256" key="2">
    <source>
        <dbReference type="ARBA" id="ARBA00022525"/>
    </source>
</evidence>
<accession>A0AAD8ZPY4</accession>
<evidence type="ECO:0000313" key="10">
    <source>
        <dbReference type="EMBL" id="KAK1802103.1"/>
    </source>
</evidence>
<dbReference type="SMART" id="SM00832">
    <property type="entry name" value="C8"/>
    <property type="match status" value="1"/>
</dbReference>
<evidence type="ECO:0000256" key="5">
    <source>
        <dbReference type="ARBA" id="ARBA00061260"/>
    </source>
</evidence>
<feature type="domain" description="VWFD" evidence="9">
    <location>
        <begin position="88"/>
        <end position="277"/>
    </location>
</feature>
<evidence type="ECO:0000256" key="6">
    <source>
        <dbReference type="PROSITE-ProRule" id="PRU00039"/>
    </source>
</evidence>
<evidence type="ECO:0000256" key="7">
    <source>
        <dbReference type="SAM" id="MobiDB-lite"/>
    </source>
</evidence>
<evidence type="ECO:0000256" key="1">
    <source>
        <dbReference type="ARBA" id="ARBA00004613"/>
    </source>
</evidence>
<evidence type="ECO:0000259" key="9">
    <source>
        <dbReference type="PROSITE" id="PS51233"/>
    </source>
</evidence>
<dbReference type="Pfam" id="PF00094">
    <property type="entry name" value="VWD"/>
    <property type="match status" value="1"/>
</dbReference>
<evidence type="ECO:0000259" key="8">
    <source>
        <dbReference type="PROSITE" id="PS01225"/>
    </source>
</evidence>
<dbReference type="SMART" id="SM00041">
    <property type="entry name" value="CT"/>
    <property type="match status" value="1"/>
</dbReference>
<evidence type="ECO:0000256" key="3">
    <source>
        <dbReference type="ARBA" id="ARBA00023157"/>
    </source>
</evidence>
<feature type="region of interest" description="Disordered" evidence="7">
    <location>
        <begin position="1"/>
        <end position="21"/>
    </location>
</feature>
<dbReference type="InterPro" id="IPR014853">
    <property type="entry name" value="VWF/SSPO/ZAN-like_Cys-rich_dom"/>
</dbReference>
<sequence length="655" mass="72506">MTPEKETSLTPTASSTTTEGVVSPKVCMPPYSEVVDECTKLICVSGQLLLFNKSQSCPYDSSPPNCGLLGFAVQVNGDKCCPKWTCPCRCSVFPDLNVVTFDGNNVAIFKAASYVVTRLPNETISILVQECHSTDSTVIWNFTHLCLTALNITHEANEVLINRIQRHLYVNSRYAKPRFKKYGFEVLDTGNMYLIRSPAGLKIQWFHSTGMMVIETDTCTNKLSTMGLCGCCDGNPLNDLTLSNGTVVAETEDPAVFIDSWQVPNTTSYVPPATFCEVWVRDSEYVNNPCVALAAYVASCNRFNICIEWRSPHYCPFMCPENLQYQACLSACTAVSCPNQDFEYHVEQCSGLSEGFPDCASVELLTVDTNSTERCCPVYHCLCEPSRCSVMTCPVGMTVVSTVNPEQCCPSQTCECACEKITWPKCSLGESLQLDRTFLTDPANQCSCKQYQCVRDAVCIDGERGVMRPGQTLMEHTALGVCYTTRCTRTLDPDTGFYRIQASSTNCTAQCQPNQVYVPPKDQSACCGLCKNVSCVQHSDNGSLTLYKQPGKSWVSDCMRYDCADTQSGPVLVSYSYSCPPFNETECMKVNIVSCDGKCPSASIYNYNINTYARFCKCCREMGLQRRSVQLYCSGNSSWVSYSIQEPTDCSCQWS</sequence>
<organism evidence="10 11">
    <name type="scientific">Electrophorus voltai</name>
    <dbReference type="NCBI Taxonomy" id="2609070"/>
    <lineage>
        <taxon>Eukaryota</taxon>
        <taxon>Metazoa</taxon>
        <taxon>Chordata</taxon>
        <taxon>Craniata</taxon>
        <taxon>Vertebrata</taxon>
        <taxon>Euteleostomi</taxon>
        <taxon>Actinopterygii</taxon>
        <taxon>Neopterygii</taxon>
        <taxon>Teleostei</taxon>
        <taxon>Ostariophysi</taxon>
        <taxon>Gymnotiformes</taxon>
        <taxon>Gymnotoidei</taxon>
        <taxon>Gymnotidae</taxon>
        <taxon>Electrophorus</taxon>
    </lineage>
</organism>
<comment type="subcellular location">
    <subcellularLocation>
        <location evidence="1">Secreted</location>
    </subcellularLocation>
</comment>
<comment type="caution">
    <text evidence="10">The sequence shown here is derived from an EMBL/GenBank/DDBJ whole genome shotgun (WGS) entry which is preliminary data.</text>
</comment>
<dbReference type="PANTHER" id="PTHR11339">
    <property type="entry name" value="EXTRACELLULAR MATRIX GLYCOPROTEIN RELATED"/>
    <property type="match status" value="1"/>
</dbReference>
<evidence type="ECO:0008006" key="12">
    <source>
        <dbReference type="Google" id="ProtNLM"/>
    </source>
</evidence>
<dbReference type="EMBL" id="JAROKS010000007">
    <property type="protein sequence ID" value="KAK1802103.1"/>
    <property type="molecule type" value="Genomic_DNA"/>
</dbReference>
<dbReference type="PROSITE" id="PS51233">
    <property type="entry name" value="VWFD"/>
    <property type="match status" value="1"/>
</dbReference>
<name>A0AAD8ZPY4_9TELE</name>
<dbReference type="GO" id="GO:0031012">
    <property type="term" value="C:extracellular matrix"/>
    <property type="evidence" value="ECO:0007669"/>
    <property type="project" value="TreeGrafter"/>
</dbReference>
<dbReference type="InterPro" id="IPR001846">
    <property type="entry name" value="VWF_type-D"/>
</dbReference>
<reference evidence="10" key="1">
    <citation type="submission" date="2023-03" db="EMBL/GenBank/DDBJ databases">
        <title>Electrophorus voltai genome.</title>
        <authorList>
            <person name="Bian C."/>
        </authorList>
    </citation>
    <scope>NUCLEOTIDE SEQUENCE</scope>
    <source>
        <strain evidence="10">CB-2022</strain>
        <tissue evidence="10">Muscle</tissue>
    </source>
</reference>
<evidence type="ECO:0000256" key="4">
    <source>
        <dbReference type="ARBA" id="ARBA00023180"/>
    </source>
</evidence>
<feature type="compositionally biased region" description="Low complexity" evidence="7">
    <location>
        <begin position="8"/>
        <end position="18"/>
    </location>
</feature>
<feature type="domain" description="CTCK" evidence="8">
    <location>
        <begin position="563"/>
        <end position="655"/>
    </location>
</feature>
<comment type="caution">
    <text evidence="6">Lacks conserved residue(s) required for the propagation of feature annotation.</text>
</comment>
<dbReference type="SMART" id="SM00216">
    <property type="entry name" value="VWD"/>
    <property type="match status" value="1"/>
</dbReference>
<evidence type="ECO:0000313" key="11">
    <source>
        <dbReference type="Proteomes" id="UP001239994"/>
    </source>
</evidence>
<proteinExistence type="inferred from homology"/>
<dbReference type="GO" id="GO:0005615">
    <property type="term" value="C:extracellular space"/>
    <property type="evidence" value="ECO:0007669"/>
    <property type="project" value="TreeGrafter"/>
</dbReference>
<keyword evidence="11" id="KW-1185">Reference proteome</keyword>
<dbReference type="Pfam" id="PF25960">
    <property type="entry name" value="Fn1-VW_OTOGL"/>
    <property type="match status" value="1"/>
</dbReference>
<dbReference type="Proteomes" id="UP001239994">
    <property type="component" value="Unassembled WGS sequence"/>
</dbReference>
<comment type="similarity">
    <text evidence="5">Belongs to the otogelin family.</text>
</comment>
<dbReference type="InterPro" id="IPR050780">
    <property type="entry name" value="Mucin_vWF_Thrombospondin_sf"/>
</dbReference>
<dbReference type="InterPro" id="IPR058755">
    <property type="entry name" value="Fn1-VW_OTOGL"/>
</dbReference>
<gene>
    <name evidence="10" type="ORF">P4O66_004447</name>
</gene>
<dbReference type="PANTHER" id="PTHR11339:SF228">
    <property type="entry name" value="OTOGELIN"/>
    <property type="match status" value="1"/>
</dbReference>
<keyword evidence="3" id="KW-1015">Disulfide bond</keyword>
<keyword evidence="4" id="KW-0325">Glycoprotein</keyword>
<dbReference type="InterPro" id="IPR006207">
    <property type="entry name" value="Cys_knot_C"/>
</dbReference>
<dbReference type="AlphaFoldDB" id="A0AAD8ZPY4"/>